<feature type="compositionally biased region" description="Acidic residues" evidence="5">
    <location>
        <begin position="1105"/>
        <end position="1127"/>
    </location>
</feature>
<feature type="region of interest" description="Disordered" evidence="5">
    <location>
        <begin position="1089"/>
        <end position="1163"/>
    </location>
</feature>
<feature type="compositionally biased region" description="Low complexity" evidence="5">
    <location>
        <begin position="1128"/>
        <end position="1137"/>
    </location>
</feature>
<feature type="domain" description="SDA1 N-terminal" evidence="6">
    <location>
        <begin position="564"/>
        <end position="976"/>
    </location>
</feature>
<dbReference type="GO" id="GO:0005730">
    <property type="term" value="C:nucleolus"/>
    <property type="evidence" value="ECO:0007669"/>
    <property type="project" value="TreeGrafter"/>
</dbReference>
<dbReference type="GO" id="GO:0031145">
    <property type="term" value="P:anaphase-promoting complex-dependent catabolic process"/>
    <property type="evidence" value="ECO:0007669"/>
    <property type="project" value="UniProtKB-ARBA"/>
</dbReference>
<feature type="region of interest" description="Disordered" evidence="5">
    <location>
        <begin position="1"/>
        <end position="74"/>
    </location>
</feature>
<keyword evidence="2 4" id="KW-0853">WD repeat</keyword>
<feature type="repeat" description="WD" evidence="4">
    <location>
        <begin position="298"/>
        <end position="333"/>
    </location>
</feature>
<dbReference type="InterPro" id="IPR001680">
    <property type="entry name" value="WD40_rpt"/>
</dbReference>
<evidence type="ECO:0000256" key="3">
    <source>
        <dbReference type="ARBA" id="ARBA00022737"/>
    </source>
</evidence>
<evidence type="ECO:0000256" key="1">
    <source>
        <dbReference type="ARBA" id="ARBA00006445"/>
    </source>
</evidence>
<dbReference type="CDD" id="cd00200">
    <property type="entry name" value="WD40"/>
    <property type="match status" value="1"/>
</dbReference>
<dbReference type="InterPro" id="IPR012977">
    <property type="entry name" value="SDA1_N"/>
</dbReference>
<protein>
    <submittedName>
        <fullName evidence="9">WD repeat-containing protein slp1</fullName>
    </submittedName>
</protein>
<dbReference type="InterPro" id="IPR016024">
    <property type="entry name" value="ARM-type_fold"/>
</dbReference>
<feature type="repeat" description="WD" evidence="4">
    <location>
        <begin position="222"/>
        <end position="256"/>
    </location>
</feature>
<dbReference type="EMBL" id="JANBOH010000498">
    <property type="protein sequence ID" value="KAJ1642059.1"/>
    <property type="molecule type" value="Genomic_DNA"/>
</dbReference>
<dbReference type="InterPro" id="IPR027312">
    <property type="entry name" value="Sda1"/>
</dbReference>
<feature type="compositionally biased region" description="Low complexity" evidence="5">
    <location>
        <begin position="42"/>
        <end position="52"/>
    </location>
</feature>
<dbReference type="InterPro" id="IPR048292">
    <property type="entry name" value="SDA1_C"/>
</dbReference>
<dbReference type="InterPro" id="IPR036322">
    <property type="entry name" value="WD40_repeat_dom_sf"/>
</dbReference>
<feature type="compositionally biased region" description="Basic and acidic residues" evidence="5">
    <location>
        <begin position="1270"/>
        <end position="1299"/>
    </location>
</feature>
<evidence type="ECO:0000256" key="4">
    <source>
        <dbReference type="PROSITE-ProRule" id="PRU00221"/>
    </source>
</evidence>
<dbReference type="InterPro" id="IPR056150">
    <property type="entry name" value="WD40_CDC20-Fz"/>
</dbReference>
<gene>
    <name evidence="9" type="primary">slp1</name>
    <name evidence="9" type="ORF">LPJ64_006057</name>
</gene>
<feature type="domain" description="CDC20/Fizzy WD40" evidence="8">
    <location>
        <begin position="170"/>
        <end position="459"/>
    </location>
</feature>
<evidence type="ECO:0000259" key="7">
    <source>
        <dbReference type="Pfam" id="PF21638"/>
    </source>
</evidence>
<feature type="region of interest" description="Disordered" evidence="5">
    <location>
        <begin position="1270"/>
        <end position="1308"/>
    </location>
</feature>
<dbReference type="FunFam" id="2.130.10.10:FF:000098">
    <property type="entry name" value="WD repeat-containing protein slp1"/>
    <property type="match status" value="1"/>
</dbReference>
<comment type="similarity">
    <text evidence="1">Belongs to the WD repeat CDC20/Fizzy family.</text>
</comment>
<feature type="domain" description="SDA1 C-terminal" evidence="7">
    <location>
        <begin position="1295"/>
        <end position="1340"/>
    </location>
</feature>
<dbReference type="InterPro" id="IPR015943">
    <property type="entry name" value="WD40/YVTN_repeat-like_dom_sf"/>
</dbReference>
<feature type="compositionally biased region" description="Polar residues" evidence="5">
    <location>
        <begin position="1184"/>
        <end position="1193"/>
    </location>
</feature>
<dbReference type="GO" id="GO:0000055">
    <property type="term" value="P:ribosomal large subunit export from nucleus"/>
    <property type="evidence" value="ECO:0007669"/>
    <property type="project" value="InterPro"/>
</dbReference>
<dbReference type="Gene3D" id="2.130.10.10">
    <property type="entry name" value="YVTN repeat-like/Quinoprotein amine dehydrogenase"/>
    <property type="match status" value="1"/>
</dbReference>
<dbReference type="Proteomes" id="UP001145021">
    <property type="component" value="Unassembled WGS sequence"/>
</dbReference>
<evidence type="ECO:0000256" key="2">
    <source>
        <dbReference type="ARBA" id="ARBA00022574"/>
    </source>
</evidence>
<evidence type="ECO:0000256" key="5">
    <source>
        <dbReference type="SAM" id="MobiDB-lite"/>
    </source>
</evidence>
<keyword evidence="3" id="KW-0677">Repeat</keyword>
<evidence type="ECO:0000313" key="9">
    <source>
        <dbReference type="EMBL" id="KAJ1642059.1"/>
    </source>
</evidence>
<evidence type="ECO:0000313" key="10">
    <source>
        <dbReference type="Proteomes" id="UP001145021"/>
    </source>
</evidence>
<evidence type="ECO:0000259" key="6">
    <source>
        <dbReference type="Pfam" id="PF08158"/>
    </source>
</evidence>
<organism evidence="9 10">
    <name type="scientific">Coemansia asiatica</name>
    <dbReference type="NCBI Taxonomy" id="1052880"/>
    <lineage>
        <taxon>Eukaryota</taxon>
        <taxon>Fungi</taxon>
        <taxon>Fungi incertae sedis</taxon>
        <taxon>Zoopagomycota</taxon>
        <taxon>Kickxellomycotina</taxon>
        <taxon>Kickxellomycetes</taxon>
        <taxon>Kickxellales</taxon>
        <taxon>Kickxellaceae</taxon>
        <taxon>Coemansia</taxon>
    </lineage>
</organism>
<dbReference type="PANTHER" id="PTHR12730">
    <property type="entry name" value="HSDA/SDA1-RELATED"/>
    <property type="match status" value="1"/>
</dbReference>
<dbReference type="SUPFAM" id="SSF50978">
    <property type="entry name" value="WD40 repeat-like"/>
    <property type="match status" value="1"/>
</dbReference>
<dbReference type="GO" id="GO:0042273">
    <property type="term" value="P:ribosomal large subunit biogenesis"/>
    <property type="evidence" value="ECO:0007669"/>
    <property type="project" value="InterPro"/>
</dbReference>
<dbReference type="PROSITE" id="PS00678">
    <property type="entry name" value="WD_REPEATS_1"/>
    <property type="match status" value="1"/>
</dbReference>
<dbReference type="Pfam" id="PF08158">
    <property type="entry name" value="SDA1_HEAT"/>
    <property type="match status" value="1"/>
</dbReference>
<sequence length="1343" mass="149543">MTDHSAKSALNSQTPHQSKVHSRQQKEERHVNPTPRTMSKLSMGGASADVGSVSGGRSSGGPPSPRQKKTKASQYDRFIPNRAAMDMASSQFNIARSDSEQPLDGATIAYHEEVARACGVSMNKRILAFKEEAPASERDDLRQVYSRPALKSTASANTRRRILNTPERVLDAPGLVDDYYLNLLDWSLGNMLAIGLDQSVYLWDATSGDVNSLCQLEGDAYIASLKWTADGTFLAVGTSDGDVQIWDAETQSKIRTMSGHQARVGVMSWERHILSSGCRDGSIWNHDVRVANHKTAELVAHSAEVCGLSWRSDGALLASGGNDNLVNIWDARSTVPKFTKTQHTAAVKALAWSPLQLNLLATGGGSYDRHVHFWNTTTTARLNSIDTGSQVTSIQWSNEYRELVTSHGFPYNHLALWSYPSLSKIVDIPAHDTRVLHTAMSPDGQTVATAASDESLKFWRIFESREKSARSSKGEMTTAASSASSGSVVAVSSGASGSGNAMGRKSRSANLLSNLPQLQNLIKRDPQSYREEFNQQLHHFEASLAIFELKPDEEAKDFGELIGFLSQVVKCYPKQSARFPKQLIELVQKHYPVLNPELRRSIVQALILLRSRGVVSNLRVMPLFFTLFRCHDKPLRKLLYTHIVNDVKNANKGKHRNHKLNKALQGFMYTMITAADAQDKHGEGAIAAKKSLDVCIDLYRKNIWTDAKAINVIAQACFSPITKVMMTAVQFFLHPQKPSGDNDDSDSETENTPEKAATKMSSNYRLIQHMTNVNKKTKARMRALERAARLQKRAQAKKDGQIVDYDEDGDATSKKNKKNAQPSANFDVLSLIHDPQGFAEKLFARVQSSASATKRGGSSVDRFEVRLVLLKLISRLIGHHQLQLVAFYPFFQRYLQPHQAEVTQILAILATATNAFTPPDILQPLIRAIADNFVSDHCSPEVMCAGLNTIRAIAFRQPLSVEPDLLNDLVMYRKHKNKGVMMAARSLLSLYREINPEMLHRRDRGRDATMSLKNGTTVKKDILGYGETRAAEGVEGIELLEMYEEKKNSVSGETLEQLQTDDADGNAFDSYSEWISADEDAISDDEADAVDMSEGSVDLASSCDELGDSDEEQSDEDDEDKVQDQDQEQQQAQSDSGGDSDGDSDGDRDGLPTESGDKKRIDMIRFLTNEDFDRIEKLKKRQRSGQLKQTQPSKKAKVTKETAKSACPDDDNASDDDKDDAMAIDDDSISSASDSDSENGDDGYVEDWHIIGDYHTRRRRRKATYEERMETIQAGREGRDKFSSKKAKRETEGRSLSNKEKRKTKSYAMVTHKRSIVSKGRRSLVHKRHDLRRHIIKQRKNGY</sequence>
<dbReference type="InterPro" id="IPR019775">
    <property type="entry name" value="WD40_repeat_CS"/>
</dbReference>
<dbReference type="PROSITE" id="PS50294">
    <property type="entry name" value="WD_REPEATS_REGION"/>
    <property type="match status" value="3"/>
</dbReference>
<feature type="compositionally biased region" description="Acidic residues" evidence="5">
    <location>
        <begin position="1235"/>
        <end position="1245"/>
    </location>
</feature>
<feature type="compositionally biased region" description="Acidic residues" evidence="5">
    <location>
        <begin position="741"/>
        <end position="751"/>
    </location>
</feature>
<dbReference type="PROSITE" id="PS50082">
    <property type="entry name" value="WD_REPEATS_2"/>
    <property type="match status" value="3"/>
</dbReference>
<feature type="compositionally biased region" description="Polar residues" evidence="5">
    <location>
        <begin position="8"/>
        <end position="17"/>
    </location>
</feature>
<proteinExistence type="inferred from homology"/>
<dbReference type="Pfam" id="PF21638">
    <property type="entry name" value="SDA1_C"/>
    <property type="match status" value="1"/>
</dbReference>
<feature type="repeat" description="WD" evidence="4">
    <location>
        <begin position="428"/>
        <end position="469"/>
    </location>
</feature>
<dbReference type="SMART" id="SM00320">
    <property type="entry name" value="WD40"/>
    <property type="match status" value="6"/>
</dbReference>
<accession>A0A9W7XG16</accession>
<dbReference type="PANTHER" id="PTHR12730:SF0">
    <property type="entry name" value="PROTEIN SDA1 HOMOLOG"/>
    <property type="match status" value="1"/>
</dbReference>
<keyword evidence="10" id="KW-1185">Reference proteome</keyword>
<dbReference type="Pfam" id="PF24807">
    <property type="entry name" value="WD40_CDC20-Fz"/>
    <property type="match status" value="1"/>
</dbReference>
<evidence type="ECO:0000259" key="8">
    <source>
        <dbReference type="Pfam" id="PF24807"/>
    </source>
</evidence>
<reference evidence="9" key="1">
    <citation type="submission" date="2022-07" db="EMBL/GenBank/DDBJ databases">
        <title>Phylogenomic reconstructions and comparative analyses of Kickxellomycotina fungi.</title>
        <authorList>
            <person name="Reynolds N.K."/>
            <person name="Stajich J.E."/>
            <person name="Barry K."/>
            <person name="Grigoriev I.V."/>
            <person name="Crous P."/>
            <person name="Smith M.E."/>
        </authorList>
    </citation>
    <scope>NUCLEOTIDE SEQUENCE</scope>
    <source>
        <strain evidence="9">NBRC 105413</strain>
    </source>
</reference>
<feature type="region of interest" description="Disordered" evidence="5">
    <location>
        <begin position="736"/>
        <end position="763"/>
    </location>
</feature>
<name>A0A9W7XG16_9FUNG</name>
<dbReference type="SUPFAM" id="SSF48371">
    <property type="entry name" value="ARM repeat"/>
    <property type="match status" value="1"/>
</dbReference>
<feature type="region of interest" description="Disordered" evidence="5">
    <location>
        <begin position="790"/>
        <end position="820"/>
    </location>
</feature>
<comment type="caution">
    <text evidence="9">The sequence shown here is derived from an EMBL/GenBank/DDBJ whole genome shotgun (WGS) entry which is preliminary data.</text>
</comment>
<feature type="region of interest" description="Disordered" evidence="5">
    <location>
        <begin position="1177"/>
        <end position="1250"/>
    </location>
</feature>
<feature type="compositionally biased region" description="Acidic residues" evidence="5">
    <location>
        <begin position="1208"/>
        <end position="1228"/>
    </location>
</feature>
<feature type="compositionally biased region" description="Basic and acidic residues" evidence="5">
    <location>
        <begin position="1145"/>
        <end position="1163"/>
    </location>
</feature>